<dbReference type="PANTHER" id="PTHR38248:SF2">
    <property type="entry name" value="FUNK1 11"/>
    <property type="match status" value="1"/>
</dbReference>
<dbReference type="Proteomes" id="UP000059188">
    <property type="component" value="Unassembled WGS sequence"/>
</dbReference>
<dbReference type="Pfam" id="PF17667">
    <property type="entry name" value="Pkinase_fungal"/>
    <property type="match status" value="1"/>
</dbReference>
<sequence>MELQLEDELRDVIFHDPKFIDHFLAGDNDKLTKIVKHCRKQDQQLKRKKKWSIPARVSDEKELYAPVLKVLNTIKKAVDDVHGFPEALVPVTEDVEPEVIIDSHKYPINSDLANTQLIKPDLVLFQDAQRHWENVRLPIEIKRLPGHHKVGMKQLSRYARAVFAHQIHRRHLYGLMVCGQEATFVRFDRAGILYSGRIDIVDQAEVFTRAFASLLMLDRVDEGLDPAFKLSRNSKGRLVYYIDLPESEVDKLSGELPSDKKELATTSGQRMRRFEVIERLCHRESICGRATIVLRIREVAERQQQTKAKAKKGGKGKGKGKGKQRATQNPEPREYALKLMWRDPDREPEGTVLEQVHGMFGLAQHAGHWDVPGRPPSTTSAGNNAECVEKTVQVDGLEVCDRLRDISIVVPDEGKGEELEEPEEVDTTEHHPTSHVRPLRIYSYVLMSSIGVPLWQAESAEQFMTAILDAILGYWGLFNLGIMHRDVSNGNVMMIRKGQAFDRRKWKEGGSSSTGAQIRALAESEDVLRQVLKELGHRDPTGMLSDFDLHARHSLPSQPTPADKGRTRTVRLRDEDLSNPRGGKRRKGDLVHNVPAEQADKVNNNKEDEKKQRAIDYRTVGVFYFKSIYIFDNDTTGYSSVHGRQCSFLAGWPTLSP</sequence>
<feature type="region of interest" description="Disordered" evidence="1">
    <location>
        <begin position="551"/>
        <end position="609"/>
    </location>
</feature>
<dbReference type="PANTHER" id="PTHR38248">
    <property type="entry name" value="FUNK1 6"/>
    <property type="match status" value="1"/>
</dbReference>
<feature type="compositionally biased region" description="Basic residues" evidence="1">
    <location>
        <begin position="308"/>
        <end position="324"/>
    </location>
</feature>
<proteinExistence type="predicted"/>
<gene>
    <name evidence="3" type="ORF">RSOLAG1IB_12508</name>
</gene>
<reference evidence="3 4" key="1">
    <citation type="submission" date="2014-11" db="EMBL/GenBank/DDBJ databases">
        <authorList>
            <person name="Wibberg Daniel"/>
        </authorList>
    </citation>
    <scope>NUCLEOTIDE SEQUENCE [LARGE SCALE GENOMIC DNA]</scope>
    <source>
        <strain evidence="3">Rhizoctonia solani AG1-IB 7/3/14</strain>
    </source>
</reference>
<evidence type="ECO:0000259" key="2">
    <source>
        <dbReference type="Pfam" id="PF17667"/>
    </source>
</evidence>
<name>A0A0B7G157_THACB</name>
<feature type="region of interest" description="Disordered" evidence="1">
    <location>
        <begin position="414"/>
        <end position="433"/>
    </location>
</feature>
<feature type="compositionally biased region" description="Basic and acidic residues" evidence="1">
    <location>
        <begin position="598"/>
        <end position="609"/>
    </location>
</feature>
<evidence type="ECO:0000313" key="3">
    <source>
        <dbReference type="EMBL" id="CEL62172.1"/>
    </source>
</evidence>
<feature type="domain" description="Fungal-type protein kinase" evidence="2">
    <location>
        <begin position="126"/>
        <end position="508"/>
    </location>
</feature>
<dbReference type="AlphaFoldDB" id="A0A0B7G157"/>
<feature type="compositionally biased region" description="Basic and acidic residues" evidence="1">
    <location>
        <begin position="563"/>
        <end position="578"/>
    </location>
</feature>
<dbReference type="InterPro" id="IPR040976">
    <property type="entry name" value="Pkinase_fungal"/>
</dbReference>
<feature type="region of interest" description="Disordered" evidence="1">
    <location>
        <begin position="304"/>
        <end position="334"/>
    </location>
</feature>
<protein>
    <recommendedName>
        <fullName evidence="2">Fungal-type protein kinase domain-containing protein</fullName>
    </recommendedName>
</protein>
<organism evidence="3 4">
    <name type="scientific">Thanatephorus cucumeris (strain AG1-IB / isolate 7/3/14)</name>
    <name type="common">Lettuce bottom rot fungus</name>
    <name type="synonym">Rhizoctonia solani</name>
    <dbReference type="NCBI Taxonomy" id="1108050"/>
    <lineage>
        <taxon>Eukaryota</taxon>
        <taxon>Fungi</taxon>
        <taxon>Dikarya</taxon>
        <taxon>Basidiomycota</taxon>
        <taxon>Agaricomycotina</taxon>
        <taxon>Agaricomycetes</taxon>
        <taxon>Cantharellales</taxon>
        <taxon>Ceratobasidiaceae</taxon>
        <taxon>Rhizoctonia</taxon>
        <taxon>Rhizoctonia solani AG-1</taxon>
    </lineage>
</organism>
<evidence type="ECO:0000256" key="1">
    <source>
        <dbReference type="SAM" id="MobiDB-lite"/>
    </source>
</evidence>
<dbReference type="EMBL" id="LN679719">
    <property type="protein sequence ID" value="CEL62172.1"/>
    <property type="molecule type" value="Genomic_DNA"/>
</dbReference>
<keyword evidence="4" id="KW-1185">Reference proteome</keyword>
<accession>A0A0B7G157</accession>
<dbReference type="OrthoDB" id="2747778at2759"/>
<evidence type="ECO:0000313" key="4">
    <source>
        <dbReference type="Proteomes" id="UP000059188"/>
    </source>
</evidence>